<gene>
    <name evidence="16" type="ORF">COO09_02225</name>
</gene>
<sequence>MSTPTSNSVTAERITLPADPDLSSLTHGSRWVATGATTSLTYSFPINAGNWANPYSPLNEPSTGGVIPLDAAAATGAVTALQLWSRYANISFAATSDTGANVGDIRFAYTRDEDAAAHAYLPSSGPAAGDIWLDSTTDFGGFERGSFGLFTLLHEVGHALGLKHPFESSTLNEQILDPELDSVNSTVMSYNLYSDLPASDYGISYLPTTPMQLDIEAVQALYGARPFNTDDNEYVFNSGSQYFETIYDSGGNDTIIWNSSTEEAVIDLESGSWSALGDPLITFDRQGEVVKVDYFTVAIFSETMIENATGGGGDDLIYGNAVANRLLGSDGHDDIFGYEGADTLVGGAGNDHLYGRAASGGADGEDSLSGGAGSDYLQGNAGNDMLDGGEGSDRINGGGSDDSIFGGAGNDTVNGNLGSDVISGGDGDDSLRGGQGADSISGGTGNDILSGDLGEDILSGGDGNDLFVVGGSGSPLAQPDRILDFTDGTDWVAIGFAPAAILTGAAQANAGAAATTAQQLLDNREGNGEVAALAVGADTYLFYASNGGGMIDSAIVVVGIAPQAFGVADFG</sequence>
<evidence type="ECO:0000256" key="1">
    <source>
        <dbReference type="ARBA" id="ARBA00001913"/>
    </source>
</evidence>
<keyword evidence="8" id="KW-0479">Metal-binding</keyword>
<name>A0A2A4FZ84_9SPHN</name>
<dbReference type="Pfam" id="PF08548">
    <property type="entry name" value="Peptidase_M10_C"/>
    <property type="match status" value="1"/>
</dbReference>
<dbReference type="KEGG" id="rdi:CMV14_21920"/>
<comment type="caution">
    <text evidence="16">The sequence shown here is derived from an EMBL/GenBank/DDBJ whole genome shotgun (WGS) entry which is preliminary data.</text>
</comment>
<dbReference type="Gene3D" id="2.150.10.10">
    <property type="entry name" value="Serralysin-like metalloprotease, C-terminal"/>
    <property type="match status" value="3"/>
</dbReference>
<proteinExistence type="inferred from homology"/>
<evidence type="ECO:0000256" key="7">
    <source>
        <dbReference type="ARBA" id="ARBA00022670"/>
    </source>
</evidence>
<dbReference type="OrthoDB" id="733404at2"/>
<protein>
    <recommendedName>
        <fullName evidence="15">Peptidase metallopeptidase domain-containing protein</fullName>
    </recommendedName>
</protein>
<dbReference type="GO" id="GO:0005509">
    <property type="term" value="F:calcium ion binding"/>
    <property type="evidence" value="ECO:0007669"/>
    <property type="project" value="InterPro"/>
</dbReference>
<evidence type="ECO:0000256" key="2">
    <source>
        <dbReference type="ARBA" id="ARBA00004370"/>
    </source>
</evidence>
<dbReference type="SMART" id="SM00235">
    <property type="entry name" value="ZnMc"/>
    <property type="match status" value="1"/>
</dbReference>
<comment type="subcellular location">
    <subcellularLocation>
        <location evidence="2">Membrane</location>
    </subcellularLocation>
    <subcellularLocation>
        <location evidence="3">Secreted</location>
    </subcellularLocation>
</comment>
<feature type="region of interest" description="Disordered" evidence="14">
    <location>
        <begin position="359"/>
        <end position="446"/>
    </location>
</feature>
<dbReference type="InterPro" id="IPR003995">
    <property type="entry name" value="RTX_toxin_determinant-A"/>
</dbReference>
<keyword evidence="6" id="KW-0800">Toxin</keyword>
<keyword evidence="17" id="KW-1185">Reference proteome</keyword>
<reference evidence="16 17" key="1">
    <citation type="submission" date="2017-09" db="EMBL/GenBank/DDBJ databases">
        <title>The Catabolism of 3,6-Dichlorosalicylic acid is Initiated by the Cytochrome P450 Monooxygenase DsmABC in Rhizorhabdus dicambivorans Ndbn-20.</title>
        <authorList>
            <person name="Na L."/>
        </authorList>
    </citation>
    <scope>NUCLEOTIDE SEQUENCE [LARGE SCALE GENOMIC DNA]</scope>
    <source>
        <strain evidence="16 17">Ndbn-20m</strain>
    </source>
</reference>
<dbReference type="PANTHER" id="PTHR38340">
    <property type="entry name" value="S-LAYER PROTEIN"/>
    <property type="match status" value="1"/>
</dbReference>
<feature type="domain" description="Peptidase metallopeptidase" evidence="15">
    <location>
        <begin position="27"/>
        <end position="203"/>
    </location>
</feature>
<keyword evidence="11" id="KW-0862">Zinc</keyword>
<dbReference type="SUPFAM" id="SSF55486">
    <property type="entry name" value="Metalloproteases ('zincins'), catalytic domain"/>
    <property type="match status" value="1"/>
</dbReference>
<organism evidence="16 17">
    <name type="scientific">Rhizorhabdus dicambivorans</name>
    <dbReference type="NCBI Taxonomy" id="1850238"/>
    <lineage>
        <taxon>Bacteria</taxon>
        <taxon>Pseudomonadati</taxon>
        <taxon>Pseudomonadota</taxon>
        <taxon>Alphaproteobacteria</taxon>
        <taxon>Sphingomonadales</taxon>
        <taxon>Sphingomonadaceae</taxon>
        <taxon>Rhizorhabdus</taxon>
    </lineage>
</organism>
<comment type="cofactor">
    <cofactor evidence="1">
        <name>Ca(2+)</name>
        <dbReference type="ChEBI" id="CHEBI:29108"/>
    </cofactor>
</comment>
<evidence type="ECO:0000313" key="17">
    <source>
        <dbReference type="Proteomes" id="UP000218934"/>
    </source>
</evidence>
<dbReference type="AlphaFoldDB" id="A0A2A4FZ84"/>
<dbReference type="InterPro" id="IPR011049">
    <property type="entry name" value="Serralysin-like_metalloprot_C"/>
</dbReference>
<dbReference type="EMBL" id="NWUF01000002">
    <property type="protein sequence ID" value="PCE43772.1"/>
    <property type="molecule type" value="Genomic_DNA"/>
</dbReference>
<evidence type="ECO:0000256" key="3">
    <source>
        <dbReference type="ARBA" id="ARBA00004613"/>
    </source>
</evidence>
<dbReference type="GO" id="GO:0008270">
    <property type="term" value="F:zinc ion binding"/>
    <property type="evidence" value="ECO:0007669"/>
    <property type="project" value="InterPro"/>
</dbReference>
<dbReference type="InterPro" id="IPR018511">
    <property type="entry name" value="Hemolysin-typ_Ca-bd_CS"/>
</dbReference>
<accession>A0A2A4FZ84</accession>
<evidence type="ECO:0000256" key="5">
    <source>
        <dbReference type="ARBA" id="ARBA00022525"/>
    </source>
</evidence>
<keyword evidence="5" id="KW-0964">Secreted</keyword>
<comment type="similarity">
    <text evidence="4">Belongs to the peptidase M10B family.</text>
</comment>
<evidence type="ECO:0000256" key="11">
    <source>
        <dbReference type="ARBA" id="ARBA00022833"/>
    </source>
</evidence>
<dbReference type="InterPro" id="IPR050557">
    <property type="entry name" value="RTX_toxin/Mannuronan_C5-epim"/>
</dbReference>
<dbReference type="PRINTS" id="PR01488">
    <property type="entry name" value="RTXTOXINA"/>
</dbReference>
<dbReference type="InterPro" id="IPR013858">
    <property type="entry name" value="Peptidase_M10B_C"/>
</dbReference>
<dbReference type="Proteomes" id="UP000218934">
    <property type="component" value="Unassembled WGS sequence"/>
</dbReference>
<evidence type="ECO:0000256" key="6">
    <source>
        <dbReference type="ARBA" id="ARBA00022656"/>
    </source>
</evidence>
<evidence type="ECO:0000256" key="4">
    <source>
        <dbReference type="ARBA" id="ARBA00009490"/>
    </source>
</evidence>
<evidence type="ECO:0000256" key="13">
    <source>
        <dbReference type="ARBA" id="ARBA00023136"/>
    </source>
</evidence>
<dbReference type="InterPro" id="IPR034033">
    <property type="entry name" value="Serralysin-like"/>
</dbReference>
<dbReference type="InterPro" id="IPR001343">
    <property type="entry name" value="Hemolysn_Ca-bd"/>
</dbReference>
<dbReference type="GO" id="GO:0016020">
    <property type="term" value="C:membrane"/>
    <property type="evidence" value="ECO:0007669"/>
    <property type="project" value="UniProtKB-SubCell"/>
</dbReference>
<keyword evidence="12" id="KW-0843">Virulence</keyword>
<dbReference type="InterPro" id="IPR001818">
    <property type="entry name" value="Pept_M10_metallopeptidase"/>
</dbReference>
<dbReference type="PANTHER" id="PTHR38340:SF1">
    <property type="entry name" value="S-LAYER PROTEIN"/>
    <property type="match status" value="1"/>
</dbReference>
<dbReference type="InterPro" id="IPR024079">
    <property type="entry name" value="MetalloPept_cat_dom_sf"/>
</dbReference>
<dbReference type="CDD" id="cd04277">
    <property type="entry name" value="ZnMc_serralysin_like"/>
    <property type="match status" value="1"/>
</dbReference>
<dbReference type="GO" id="GO:0005615">
    <property type="term" value="C:extracellular space"/>
    <property type="evidence" value="ECO:0007669"/>
    <property type="project" value="InterPro"/>
</dbReference>
<evidence type="ECO:0000256" key="9">
    <source>
        <dbReference type="ARBA" id="ARBA00022737"/>
    </source>
</evidence>
<evidence type="ECO:0000259" key="15">
    <source>
        <dbReference type="SMART" id="SM00235"/>
    </source>
</evidence>
<dbReference type="GO" id="GO:0004222">
    <property type="term" value="F:metalloendopeptidase activity"/>
    <property type="evidence" value="ECO:0007669"/>
    <property type="project" value="InterPro"/>
</dbReference>
<evidence type="ECO:0000256" key="8">
    <source>
        <dbReference type="ARBA" id="ARBA00022723"/>
    </source>
</evidence>
<keyword evidence="10" id="KW-0378">Hydrolase</keyword>
<dbReference type="RefSeq" id="WP_066965716.1">
    <property type="nucleotide sequence ID" value="NZ_CP023449.1"/>
</dbReference>
<dbReference type="PROSITE" id="PS00330">
    <property type="entry name" value="HEMOLYSIN_CALCIUM"/>
    <property type="match status" value="2"/>
</dbReference>
<keyword evidence="13" id="KW-0472">Membrane</keyword>
<dbReference type="GO" id="GO:0031012">
    <property type="term" value="C:extracellular matrix"/>
    <property type="evidence" value="ECO:0007669"/>
    <property type="project" value="InterPro"/>
</dbReference>
<dbReference type="Gene3D" id="3.40.390.10">
    <property type="entry name" value="Collagenase (Catalytic Domain)"/>
    <property type="match status" value="1"/>
</dbReference>
<evidence type="ECO:0000256" key="10">
    <source>
        <dbReference type="ARBA" id="ARBA00022801"/>
    </source>
</evidence>
<dbReference type="SUPFAM" id="SSF51120">
    <property type="entry name" value="beta-Roll"/>
    <property type="match status" value="2"/>
</dbReference>
<dbReference type="InterPro" id="IPR006026">
    <property type="entry name" value="Peptidase_Metallo"/>
</dbReference>
<keyword evidence="7" id="KW-0645">Protease</keyword>
<dbReference type="Pfam" id="PF00413">
    <property type="entry name" value="Peptidase_M10"/>
    <property type="match status" value="1"/>
</dbReference>
<evidence type="ECO:0000256" key="12">
    <source>
        <dbReference type="ARBA" id="ARBA00023026"/>
    </source>
</evidence>
<dbReference type="PRINTS" id="PR00313">
    <property type="entry name" value="CABNDNGRPT"/>
</dbReference>
<keyword evidence="9" id="KW-0677">Repeat</keyword>
<dbReference type="Pfam" id="PF00353">
    <property type="entry name" value="HemolysinCabind"/>
    <property type="match status" value="4"/>
</dbReference>
<evidence type="ECO:0000256" key="14">
    <source>
        <dbReference type="SAM" id="MobiDB-lite"/>
    </source>
</evidence>
<dbReference type="GO" id="GO:0090729">
    <property type="term" value="F:toxin activity"/>
    <property type="evidence" value="ECO:0007669"/>
    <property type="project" value="UniProtKB-KW"/>
</dbReference>
<dbReference type="GO" id="GO:0006508">
    <property type="term" value="P:proteolysis"/>
    <property type="evidence" value="ECO:0007669"/>
    <property type="project" value="UniProtKB-KW"/>
</dbReference>
<evidence type="ECO:0000313" key="16">
    <source>
        <dbReference type="EMBL" id="PCE43772.1"/>
    </source>
</evidence>